<dbReference type="OrthoDB" id="10377416at2759"/>
<comment type="caution">
    <text evidence="2">The sequence shown here is derived from an EMBL/GenBank/DDBJ whole genome shotgun (WGS) entry which is preliminary data.</text>
</comment>
<accession>A0A8H7GVK0</accession>
<feature type="region of interest" description="Disordered" evidence="1">
    <location>
        <begin position="1"/>
        <end position="36"/>
    </location>
</feature>
<gene>
    <name evidence="2" type="ORF">HF325_002579</name>
</gene>
<feature type="compositionally biased region" description="Basic and acidic residues" evidence="1">
    <location>
        <begin position="1"/>
        <end position="17"/>
    </location>
</feature>
<evidence type="ECO:0000313" key="3">
    <source>
        <dbReference type="Proteomes" id="UP000649328"/>
    </source>
</evidence>
<dbReference type="Proteomes" id="UP000649328">
    <property type="component" value="Unassembled WGS sequence"/>
</dbReference>
<evidence type="ECO:0000313" key="2">
    <source>
        <dbReference type="EMBL" id="KAF8003334.1"/>
    </source>
</evidence>
<dbReference type="AlphaFoldDB" id="A0A8H7GVK0"/>
<name>A0A8H7GVK0_9ASCO</name>
<organism evidence="2 3">
    <name type="scientific">Metschnikowia pulcherrima</name>
    <dbReference type="NCBI Taxonomy" id="27326"/>
    <lineage>
        <taxon>Eukaryota</taxon>
        <taxon>Fungi</taxon>
        <taxon>Dikarya</taxon>
        <taxon>Ascomycota</taxon>
        <taxon>Saccharomycotina</taxon>
        <taxon>Pichiomycetes</taxon>
        <taxon>Metschnikowiaceae</taxon>
        <taxon>Metschnikowia</taxon>
    </lineage>
</organism>
<protein>
    <submittedName>
        <fullName evidence="2">Uncharacterized protein</fullName>
    </submittedName>
</protein>
<feature type="compositionally biased region" description="Polar residues" evidence="1">
    <location>
        <begin position="18"/>
        <end position="27"/>
    </location>
</feature>
<proteinExistence type="predicted"/>
<sequence length="500" mass="58700">MTCDSKSEKSQVSHENENQFLEVTTETGTDDGKYSESEQDSIHEAIMYQGTHVKPLSHFGTFEIKPEVCTLKWIYDHTSGKTHPDMPTISMLYNQDLCLPVAAELFVAQSRELEEEARWEKLKAVFYNLYPAHIQSRVHEVLCGLSVLEALRVIAKKTSRFEHEVLLRPLEADSCDENDVLMLEKALQEVIPEVIERISSEADKVTVTELYLQPYTEYPAYTMSDNSWWSRNQASHKDIADESKHWVWMIRMYQMYSQRGHEACLWLFQLENSNCRFDPRTLWIHLKTTPRLCALKEDERIPGVLRKLPMPDDYCLEGDAEKRSNATRHQIEQLEIALRKLDIPFLQNFDLLHNHNNFEQFELCVPYANFSPRLCNEIMRSHFNEWLSGDEYFIVSKPLILAVPRRYQTMRVYIDMSKVKEPNKASRYMDSTLLRFKPYEFCFNCFSKAHTTNKCSDIKRGFGQLTVQENEQKNILVKMFIWMCGLYFAAKLKLLCNRQN</sequence>
<dbReference type="EMBL" id="JACBPP010000003">
    <property type="protein sequence ID" value="KAF8003334.1"/>
    <property type="molecule type" value="Genomic_DNA"/>
</dbReference>
<evidence type="ECO:0000256" key="1">
    <source>
        <dbReference type="SAM" id="MobiDB-lite"/>
    </source>
</evidence>
<reference evidence="2" key="1">
    <citation type="submission" date="2020-10" db="EMBL/GenBank/DDBJ databases">
        <title>The Whole-Genome Sequence of Metschnikowia persimmonesis, a Novel Endophytic Yeast Species Isolated from Medicinal Plant Diospyros kaki Thumb.</title>
        <authorList>
            <person name="Rahmat E."/>
            <person name="Kang Y."/>
        </authorList>
    </citation>
    <scope>NUCLEOTIDE SEQUENCE</scope>
    <source>
        <strain evidence="2">KIOM G15050</strain>
    </source>
</reference>
<keyword evidence="3" id="KW-1185">Reference proteome</keyword>